<evidence type="ECO:0000256" key="2">
    <source>
        <dbReference type="PROSITE-ProRule" id="PRU00703"/>
    </source>
</evidence>
<dbReference type="SUPFAM" id="SSF54631">
    <property type="entry name" value="CBS-domain pair"/>
    <property type="match status" value="1"/>
</dbReference>
<sequence length="159" mass="16967">MDGACRWYPLVTRSSTEERQVVRQVREVMTDQPLGVGPGTTVQQVATVMRDENIRAVLVLEGSRLRGLVTDRDLTVRILADGGDVTGRTVAEACGSELVTVAPDDDVDRAVHLMRSKELRRLPVVDDGQPVGIIALGDLVAERDPASAPGRTGAADPGA</sequence>
<organism evidence="4 5">
    <name type="scientific">Streptomyces caelestis</name>
    <dbReference type="NCBI Taxonomy" id="36816"/>
    <lineage>
        <taxon>Bacteria</taxon>
        <taxon>Bacillati</taxon>
        <taxon>Actinomycetota</taxon>
        <taxon>Actinomycetes</taxon>
        <taxon>Kitasatosporales</taxon>
        <taxon>Streptomycetaceae</taxon>
        <taxon>Streptomyces</taxon>
    </lineage>
</organism>
<name>A0A0N0S5R6_9ACTN</name>
<accession>A0A0N0S5R6</accession>
<evidence type="ECO:0000313" key="4">
    <source>
        <dbReference type="EMBL" id="KOT37829.1"/>
    </source>
</evidence>
<keyword evidence="5" id="KW-1185">Reference proteome</keyword>
<dbReference type="Proteomes" id="UP000037773">
    <property type="component" value="Unassembled WGS sequence"/>
</dbReference>
<evidence type="ECO:0000259" key="3">
    <source>
        <dbReference type="PROSITE" id="PS51371"/>
    </source>
</evidence>
<dbReference type="PROSITE" id="PS51371">
    <property type="entry name" value="CBS"/>
    <property type="match status" value="2"/>
</dbReference>
<reference evidence="4 5" key="1">
    <citation type="submission" date="2015-07" db="EMBL/GenBank/DDBJ databases">
        <authorList>
            <person name="Noorani M."/>
        </authorList>
    </citation>
    <scope>NUCLEOTIDE SEQUENCE [LARGE SCALE GENOMIC DNA]</scope>
    <source>
        <strain evidence="4 5">NRRL B-24567</strain>
    </source>
</reference>
<dbReference type="Gene3D" id="3.10.580.10">
    <property type="entry name" value="CBS-domain"/>
    <property type="match status" value="1"/>
</dbReference>
<dbReference type="Pfam" id="PF00571">
    <property type="entry name" value="CBS"/>
    <property type="match status" value="2"/>
</dbReference>
<dbReference type="PATRIC" id="fig|36816.3.peg.3824"/>
<gene>
    <name evidence="4" type="ORF">ADK41_17640</name>
</gene>
<evidence type="ECO:0000313" key="5">
    <source>
        <dbReference type="Proteomes" id="UP000037773"/>
    </source>
</evidence>
<keyword evidence="1 2" id="KW-0129">CBS domain</keyword>
<dbReference type="InterPro" id="IPR051257">
    <property type="entry name" value="Diverse_CBS-Domain"/>
</dbReference>
<dbReference type="AlphaFoldDB" id="A0A0N0S5R6"/>
<dbReference type="PANTHER" id="PTHR43080:SF2">
    <property type="entry name" value="CBS DOMAIN-CONTAINING PROTEIN"/>
    <property type="match status" value="1"/>
</dbReference>
<dbReference type="InterPro" id="IPR000644">
    <property type="entry name" value="CBS_dom"/>
</dbReference>
<dbReference type="InterPro" id="IPR046342">
    <property type="entry name" value="CBS_dom_sf"/>
</dbReference>
<comment type="caution">
    <text evidence="4">The sequence shown here is derived from an EMBL/GenBank/DDBJ whole genome shotgun (WGS) entry which is preliminary data.</text>
</comment>
<proteinExistence type="predicted"/>
<feature type="domain" description="CBS" evidence="3">
    <location>
        <begin position="94"/>
        <end position="150"/>
    </location>
</feature>
<evidence type="ECO:0000256" key="1">
    <source>
        <dbReference type="ARBA" id="ARBA00023122"/>
    </source>
</evidence>
<protein>
    <recommendedName>
        <fullName evidence="3">CBS domain-containing protein</fullName>
    </recommendedName>
</protein>
<dbReference type="PANTHER" id="PTHR43080">
    <property type="entry name" value="CBS DOMAIN-CONTAINING PROTEIN CBSX3, MITOCHONDRIAL"/>
    <property type="match status" value="1"/>
</dbReference>
<feature type="domain" description="CBS" evidence="3">
    <location>
        <begin position="29"/>
        <end position="85"/>
    </location>
</feature>
<dbReference type="SMART" id="SM00116">
    <property type="entry name" value="CBS"/>
    <property type="match status" value="2"/>
</dbReference>
<dbReference type="EMBL" id="LGCN01000195">
    <property type="protein sequence ID" value="KOT37829.1"/>
    <property type="molecule type" value="Genomic_DNA"/>
</dbReference>